<dbReference type="InterPro" id="IPR019489">
    <property type="entry name" value="Clp_ATPase_C"/>
</dbReference>
<dbReference type="OrthoDB" id="9803641at2"/>
<comment type="caution">
    <text evidence="8">The sequence shown here is derived from an EMBL/GenBank/DDBJ whole genome shotgun (WGS) entry which is preliminary data.</text>
</comment>
<evidence type="ECO:0000256" key="3">
    <source>
        <dbReference type="ARBA" id="ARBA00022840"/>
    </source>
</evidence>
<dbReference type="FunFam" id="3.40.50.300:FF:000025">
    <property type="entry name" value="ATP-dependent Clp protease subunit"/>
    <property type="match status" value="1"/>
</dbReference>
<dbReference type="InterPro" id="IPR028299">
    <property type="entry name" value="ClpA/B_CS2"/>
</dbReference>
<dbReference type="PATRIC" id="fig|322095.3.peg.496"/>
<dbReference type="CDD" id="cd19499">
    <property type="entry name" value="RecA-like_ClpB_Hsp104-like"/>
    <property type="match status" value="1"/>
</dbReference>
<dbReference type="RefSeq" id="WP_060935002.1">
    <property type="nucleotide sequence ID" value="NZ_KQ960424.1"/>
</dbReference>
<evidence type="ECO:0000256" key="5">
    <source>
        <dbReference type="PROSITE-ProRule" id="PRU01251"/>
    </source>
</evidence>
<feature type="region of interest" description="Disordered" evidence="6">
    <location>
        <begin position="240"/>
        <end position="276"/>
    </location>
</feature>
<dbReference type="InterPro" id="IPR050130">
    <property type="entry name" value="ClpA_ClpB"/>
</dbReference>
<dbReference type="Pfam" id="PF07724">
    <property type="entry name" value="AAA_2"/>
    <property type="match status" value="1"/>
</dbReference>
<evidence type="ECO:0000256" key="1">
    <source>
        <dbReference type="ARBA" id="ARBA00022737"/>
    </source>
</evidence>
<dbReference type="Gene3D" id="1.10.8.60">
    <property type="match status" value="1"/>
</dbReference>
<feature type="region of interest" description="Disordered" evidence="6">
    <location>
        <begin position="154"/>
        <end position="182"/>
    </location>
</feature>
<dbReference type="PRINTS" id="PR00300">
    <property type="entry name" value="CLPPROTEASEA"/>
</dbReference>
<evidence type="ECO:0000256" key="4">
    <source>
        <dbReference type="ARBA" id="ARBA00023186"/>
    </source>
</evidence>
<dbReference type="Pfam" id="PF02861">
    <property type="entry name" value="Clp_N"/>
    <property type="match status" value="1"/>
</dbReference>
<feature type="domain" description="Clp R" evidence="7">
    <location>
        <begin position="5"/>
        <end position="151"/>
    </location>
</feature>
<feature type="region of interest" description="Disordered" evidence="6">
    <location>
        <begin position="867"/>
        <end position="888"/>
    </location>
</feature>
<dbReference type="GO" id="GO:0034605">
    <property type="term" value="P:cellular response to heat"/>
    <property type="evidence" value="ECO:0007669"/>
    <property type="project" value="TreeGrafter"/>
</dbReference>
<dbReference type="SUPFAM" id="SSF52540">
    <property type="entry name" value="P-loop containing nucleoside triphosphate hydrolases"/>
    <property type="match status" value="1"/>
</dbReference>
<keyword evidence="3" id="KW-0067">ATP-binding</keyword>
<proteinExistence type="predicted"/>
<organism evidence="8 9">
    <name type="scientific">Porphyromonas somerae</name>
    <dbReference type="NCBI Taxonomy" id="322095"/>
    <lineage>
        <taxon>Bacteria</taxon>
        <taxon>Pseudomonadati</taxon>
        <taxon>Bacteroidota</taxon>
        <taxon>Bacteroidia</taxon>
        <taxon>Bacteroidales</taxon>
        <taxon>Porphyromonadaceae</taxon>
        <taxon>Porphyromonas</taxon>
    </lineage>
</organism>
<reference evidence="9" key="1">
    <citation type="submission" date="2016-01" db="EMBL/GenBank/DDBJ databases">
        <authorList>
            <person name="Mitreva M."/>
            <person name="Pepin K.H."/>
            <person name="Mihindukulasuriya K.A."/>
            <person name="Fulton R."/>
            <person name="Fronick C."/>
            <person name="O'Laughlin M."/>
            <person name="Miner T."/>
            <person name="Herter B."/>
            <person name="Rosa B.A."/>
            <person name="Cordes M."/>
            <person name="Tomlinson C."/>
            <person name="Wollam A."/>
            <person name="Palsikar V.B."/>
            <person name="Mardis E.R."/>
            <person name="Wilson R.K."/>
        </authorList>
    </citation>
    <scope>NUCLEOTIDE SEQUENCE [LARGE SCALE GENOMIC DNA]</scope>
    <source>
        <strain evidence="9">KA00683</strain>
    </source>
</reference>
<dbReference type="GO" id="GO:0005524">
    <property type="term" value="F:ATP binding"/>
    <property type="evidence" value="ECO:0007669"/>
    <property type="project" value="UniProtKB-KW"/>
</dbReference>
<evidence type="ECO:0000256" key="6">
    <source>
        <dbReference type="SAM" id="MobiDB-lite"/>
    </source>
</evidence>
<evidence type="ECO:0000256" key="2">
    <source>
        <dbReference type="ARBA" id="ARBA00022741"/>
    </source>
</evidence>
<dbReference type="GO" id="GO:0016887">
    <property type="term" value="F:ATP hydrolysis activity"/>
    <property type="evidence" value="ECO:0007669"/>
    <property type="project" value="InterPro"/>
</dbReference>
<dbReference type="SMART" id="SM00382">
    <property type="entry name" value="AAA"/>
    <property type="match status" value="1"/>
</dbReference>
<feature type="compositionally biased region" description="Polar residues" evidence="6">
    <location>
        <begin position="171"/>
        <end position="181"/>
    </location>
</feature>
<dbReference type="Proteomes" id="UP000070224">
    <property type="component" value="Unassembled WGS sequence"/>
</dbReference>
<dbReference type="PROSITE" id="PS00871">
    <property type="entry name" value="CLPAB_2"/>
    <property type="match status" value="1"/>
</dbReference>
<dbReference type="SUPFAM" id="SSF81923">
    <property type="entry name" value="Double Clp-N motif"/>
    <property type="match status" value="1"/>
</dbReference>
<dbReference type="PROSITE" id="PS51903">
    <property type="entry name" value="CLP_R"/>
    <property type="match status" value="1"/>
</dbReference>
<keyword evidence="1 5" id="KW-0677">Repeat</keyword>
<dbReference type="STRING" id="322095.HMPREF3185_00507"/>
<accession>A0A134BCC3</accession>
<evidence type="ECO:0000259" key="7">
    <source>
        <dbReference type="PROSITE" id="PS51903"/>
    </source>
</evidence>
<dbReference type="AlphaFoldDB" id="A0A134BCC3"/>
<sequence length="888" mass="98101">MKRNPVKYNYTDTFRAALELAAEHAKELRCGEITNDLLLWGVLSEGTSAAIRFLMDRNISVKEVLREVDEHIQSDDKEDPAHVFYSIEAHNTLARAAQISTLLGAQAISALHLLYSLYFCSPPTLLTHYLVAHRINEHTDPQLHRVAMLLEGSKTTAEESTPKPIEPKPSQPASDKPSAQAQAIVLSQDRVRRIPIRIDLAQMKAPGLGGDGELPPSDELLQALAESISTQVDRMLGKLPEGEEAPKDGSFPYADFGRRVTSTTPTPPEAKVEPMPYGDEARDLIQILSRESYPSVVLVHELHDSPEPIIKALVRHMNRRAQLDTKGGSASAADKLSATPQGFRYQSVLELDPLRLASASQMMGGAEQYLQSLFERLKADPSVLLYIGDLSLLKPLGRTGGEVLEALFVGLARRRMQCIAHATPATYSQSVERSEAASLSTAKYIIKPLEGEALRKAFERRRAFLADYHSVSYQTPYEELLALAQRYFPQEPALYALGEILDAAASETRRRLHRHVYGTTSGTRSKGTVSRDDLLQGLARRLNISVEQIEDKTELQRLRELPAKLRSRIIGQDNAVAVVSRAVQRARLGLRDGQHPIASFLFLGPTGVGKTYLAKALAKEVFGSEEALVRIDMSEFAERHSVSRLIGPPPGYIGYGNGGELTEPVRTRPHRLVLLDEIEKAHPDIYNLLLQVLDDGRLTDSEGRTADFRNTIIIMTSNVGSREAKDFARSVGFSGLSNGQERSEGIVRKALERTFSPEFLGRLDGTVAFESLSDESLLQIVSLELKPIVERLAASGYGLTLTEEAKRFVGIDEAHRALGARLVRRRLQQLVEDPCVEHILEEKLHADETFAVSLGKDGELVYTIQPSRTADAPTRAKKAPATLKSKKS</sequence>
<dbReference type="GO" id="GO:0005737">
    <property type="term" value="C:cytoplasm"/>
    <property type="evidence" value="ECO:0007669"/>
    <property type="project" value="TreeGrafter"/>
</dbReference>
<keyword evidence="2" id="KW-0547">Nucleotide-binding</keyword>
<keyword evidence="9" id="KW-1185">Reference proteome</keyword>
<dbReference type="InterPro" id="IPR003593">
    <property type="entry name" value="AAA+_ATPase"/>
</dbReference>
<gene>
    <name evidence="8" type="ORF">HMPREF3185_00507</name>
</gene>
<dbReference type="InterPro" id="IPR027417">
    <property type="entry name" value="P-loop_NTPase"/>
</dbReference>
<dbReference type="Gene3D" id="3.40.50.300">
    <property type="entry name" value="P-loop containing nucleotide triphosphate hydrolases"/>
    <property type="match status" value="2"/>
</dbReference>
<dbReference type="PANTHER" id="PTHR11638">
    <property type="entry name" value="ATP-DEPENDENT CLP PROTEASE"/>
    <property type="match status" value="1"/>
</dbReference>
<dbReference type="InterPro" id="IPR036628">
    <property type="entry name" value="Clp_N_dom_sf"/>
</dbReference>
<evidence type="ECO:0000313" key="8">
    <source>
        <dbReference type="EMBL" id="KXB77584.1"/>
    </source>
</evidence>
<name>A0A134BCC3_9PORP</name>
<dbReference type="EMBL" id="LSDK01000036">
    <property type="protein sequence ID" value="KXB77584.1"/>
    <property type="molecule type" value="Genomic_DNA"/>
</dbReference>
<dbReference type="InterPro" id="IPR004176">
    <property type="entry name" value="Clp_R_N"/>
</dbReference>
<dbReference type="InterPro" id="IPR003959">
    <property type="entry name" value="ATPase_AAA_core"/>
</dbReference>
<keyword evidence="4" id="KW-0143">Chaperone</keyword>
<dbReference type="Pfam" id="PF10431">
    <property type="entry name" value="ClpB_D2-small"/>
    <property type="match status" value="1"/>
</dbReference>
<evidence type="ECO:0000313" key="9">
    <source>
        <dbReference type="Proteomes" id="UP000070224"/>
    </source>
</evidence>
<dbReference type="InterPro" id="IPR001270">
    <property type="entry name" value="ClpA/B"/>
</dbReference>
<dbReference type="SMART" id="SM01086">
    <property type="entry name" value="ClpB_D2-small"/>
    <property type="match status" value="1"/>
</dbReference>
<protein>
    <submittedName>
        <fullName evidence="8">ATPase family protein</fullName>
    </submittedName>
</protein>
<dbReference type="Gene3D" id="1.10.1780.10">
    <property type="entry name" value="Clp, N-terminal domain"/>
    <property type="match status" value="1"/>
</dbReference>
<dbReference type="PANTHER" id="PTHR11638:SF18">
    <property type="entry name" value="HEAT SHOCK PROTEIN 104"/>
    <property type="match status" value="1"/>
</dbReference>